<dbReference type="PROSITE" id="PS01124">
    <property type="entry name" value="HTH_ARAC_FAMILY_2"/>
    <property type="match status" value="1"/>
</dbReference>
<dbReference type="STRING" id="1173584.SAMN05444851_1904"/>
<dbReference type="PANTHER" id="PTHR43436:SF2">
    <property type="entry name" value="ARAC_XYLS FAMILY TRANSCRIPTIONAL REGULATOR"/>
    <property type="match status" value="1"/>
</dbReference>
<keyword evidence="6" id="KW-1185">Reference proteome</keyword>
<dbReference type="EMBL" id="FOJB01000001">
    <property type="protein sequence ID" value="SEW17951.1"/>
    <property type="molecule type" value="Genomic_DNA"/>
</dbReference>
<gene>
    <name evidence="5" type="ORF">SAMN05444851_1904</name>
</gene>
<dbReference type="InterPro" id="IPR018060">
    <property type="entry name" value="HTH_AraC"/>
</dbReference>
<dbReference type="SUPFAM" id="SSF46689">
    <property type="entry name" value="Homeodomain-like"/>
    <property type="match status" value="2"/>
</dbReference>
<dbReference type="InterPro" id="IPR020449">
    <property type="entry name" value="Tscrpt_reg_AraC-type_HTH"/>
</dbReference>
<feature type="domain" description="HTH araC/xylS-type" evidence="4">
    <location>
        <begin position="200"/>
        <end position="297"/>
    </location>
</feature>
<keyword evidence="3" id="KW-0804">Transcription</keyword>
<dbReference type="PROSITE" id="PS00041">
    <property type="entry name" value="HTH_ARAC_FAMILY_1"/>
    <property type="match status" value="1"/>
</dbReference>
<name>A0A1I0PUB3_9RHOB</name>
<dbReference type="SMART" id="SM00342">
    <property type="entry name" value="HTH_ARAC"/>
    <property type="match status" value="1"/>
</dbReference>
<evidence type="ECO:0000256" key="1">
    <source>
        <dbReference type="ARBA" id="ARBA00023015"/>
    </source>
</evidence>
<dbReference type="PRINTS" id="PR00032">
    <property type="entry name" value="HTHARAC"/>
</dbReference>
<dbReference type="Gene3D" id="1.10.10.60">
    <property type="entry name" value="Homeodomain-like"/>
    <property type="match status" value="1"/>
</dbReference>
<reference evidence="5 6" key="1">
    <citation type="submission" date="2016-10" db="EMBL/GenBank/DDBJ databases">
        <authorList>
            <person name="de Groot N.N."/>
        </authorList>
    </citation>
    <scope>NUCLEOTIDE SEQUENCE [LARGE SCALE GENOMIC DNA]</scope>
    <source>
        <strain evidence="5 6">DSM 29439</strain>
    </source>
</reference>
<keyword evidence="1" id="KW-0805">Transcription regulation</keyword>
<dbReference type="InterPro" id="IPR018062">
    <property type="entry name" value="HTH_AraC-typ_CS"/>
</dbReference>
<protein>
    <submittedName>
        <fullName evidence="5">AraC-type DNA-binding protein</fullName>
    </submittedName>
</protein>
<organism evidence="5 6">
    <name type="scientific">Aliiroseovarius sediminilitoris</name>
    <dbReference type="NCBI Taxonomy" id="1173584"/>
    <lineage>
        <taxon>Bacteria</taxon>
        <taxon>Pseudomonadati</taxon>
        <taxon>Pseudomonadota</taxon>
        <taxon>Alphaproteobacteria</taxon>
        <taxon>Rhodobacterales</taxon>
        <taxon>Paracoccaceae</taxon>
        <taxon>Aliiroseovarius</taxon>
    </lineage>
</organism>
<evidence type="ECO:0000256" key="2">
    <source>
        <dbReference type="ARBA" id="ARBA00023125"/>
    </source>
</evidence>
<dbReference type="Pfam" id="PF06719">
    <property type="entry name" value="AraC_N"/>
    <property type="match status" value="1"/>
</dbReference>
<evidence type="ECO:0000313" key="6">
    <source>
        <dbReference type="Proteomes" id="UP000199650"/>
    </source>
</evidence>
<dbReference type="InterPro" id="IPR009057">
    <property type="entry name" value="Homeodomain-like_sf"/>
</dbReference>
<dbReference type="InterPro" id="IPR009594">
    <property type="entry name" value="Tscrpt_reg_HTH_AraC_N"/>
</dbReference>
<keyword evidence="2 5" id="KW-0238">DNA-binding</keyword>
<dbReference type="GO" id="GO:0003700">
    <property type="term" value="F:DNA-binding transcription factor activity"/>
    <property type="evidence" value="ECO:0007669"/>
    <property type="project" value="InterPro"/>
</dbReference>
<accession>A0A1I0PUB3</accession>
<evidence type="ECO:0000313" key="5">
    <source>
        <dbReference type="EMBL" id="SEW17951.1"/>
    </source>
</evidence>
<dbReference type="GO" id="GO:0043565">
    <property type="term" value="F:sequence-specific DNA binding"/>
    <property type="evidence" value="ECO:0007669"/>
    <property type="project" value="InterPro"/>
</dbReference>
<proteinExistence type="predicted"/>
<dbReference type="Pfam" id="PF12833">
    <property type="entry name" value="HTH_18"/>
    <property type="match status" value="1"/>
</dbReference>
<dbReference type="Proteomes" id="UP000199650">
    <property type="component" value="Unassembled WGS sequence"/>
</dbReference>
<sequence length="305" mass="33477">MKVLCQLECMTKDRIKNLIERRLPEAGLVDTALKGVQLFRVTEAMPCVPAVYEPTVVAILSGTKEAVLDGEHHVYGSDKYLLCPMTLPVEAGTPQASEEDPLIGVVIALDPRIMRELTMEIGTAAGGNRQSRDSAPSALALASWDGGFTQALLRLLDLLDNPVDLEVLGQGRLRELCYAVLTGEAGAAARRAFGVGNEIARSIDYLSTHLKEQVTIDDMADHVGMSRAVFHRRFKEATTMSPIQFVKSMRLNNAAMKIAEGKTVSEAAWDVGYQSLSQFSREFKRMYGQPPRQWSHDRQATTGVA</sequence>
<dbReference type="PANTHER" id="PTHR43436">
    <property type="entry name" value="ARAC-FAMILY TRANSCRIPTIONAL REGULATOR"/>
    <property type="match status" value="1"/>
</dbReference>
<evidence type="ECO:0000256" key="3">
    <source>
        <dbReference type="ARBA" id="ARBA00023163"/>
    </source>
</evidence>
<evidence type="ECO:0000259" key="4">
    <source>
        <dbReference type="PROSITE" id="PS01124"/>
    </source>
</evidence>
<dbReference type="AlphaFoldDB" id="A0A1I0PUB3"/>